<keyword evidence="3" id="KW-1185">Reference proteome</keyword>
<dbReference type="EMBL" id="PDCK01000045">
    <property type="protein sequence ID" value="PRQ18325.1"/>
    <property type="molecule type" value="Genomic_DNA"/>
</dbReference>
<accession>A0A2P6P8S0</accession>
<evidence type="ECO:0000313" key="3">
    <source>
        <dbReference type="Proteomes" id="UP000238479"/>
    </source>
</evidence>
<feature type="compositionally biased region" description="Basic residues" evidence="1">
    <location>
        <begin position="58"/>
        <end position="67"/>
    </location>
</feature>
<sequence>MTPEFAAGQPRLTAAPHLRSPTTREGQIEIALSNSGDNHHPPALGHVLARNPPQSAQNHHRPVRRRQPKDAPPDGASLSLDDTRRVLQPSLKLYFCQLRVL</sequence>
<protein>
    <submittedName>
        <fullName evidence="2">Uncharacterized protein</fullName>
    </submittedName>
</protein>
<comment type="caution">
    <text evidence="2">The sequence shown here is derived from an EMBL/GenBank/DDBJ whole genome shotgun (WGS) entry which is preliminary data.</text>
</comment>
<dbReference type="Gramene" id="PRQ18325">
    <property type="protein sequence ID" value="PRQ18325"/>
    <property type="gene ID" value="RchiOBHm_Chr7g0204731"/>
</dbReference>
<evidence type="ECO:0000313" key="2">
    <source>
        <dbReference type="EMBL" id="PRQ18325.1"/>
    </source>
</evidence>
<gene>
    <name evidence="2" type="ORF">RchiOBHm_Chr7g0204731</name>
</gene>
<dbReference type="Proteomes" id="UP000238479">
    <property type="component" value="Chromosome 7"/>
</dbReference>
<evidence type="ECO:0000256" key="1">
    <source>
        <dbReference type="SAM" id="MobiDB-lite"/>
    </source>
</evidence>
<dbReference type="AlphaFoldDB" id="A0A2P6P8S0"/>
<reference evidence="2 3" key="1">
    <citation type="journal article" date="2018" name="Nat. Genet.">
        <title>The Rosa genome provides new insights in the design of modern roses.</title>
        <authorList>
            <person name="Bendahmane M."/>
        </authorList>
    </citation>
    <scope>NUCLEOTIDE SEQUENCE [LARGE SCALE GENOMIC DNA]</scope>
    <source>
        <strain evidence="3">cv. Old Blush</strain>
    </source>
</reference>
<feature type="region of interest" description="Disordered" evidence="1">
    <location>
        <begin position="1"/>
        <end position="83"/>
    </location>
</feature>
<name>A0A2P6P8S0_ROSCH</name>
<organism evidence="2 3">
    <name type="scientific">Rosa chinensis</name>
    <name type="common">China rose</name>
    <dbReference type="NCBI Taxonomy" id="74649"/>
    <lineage>
        <taxon>Eukaryota</taxon>
        <taxon>Viridiplantae</taxon>
        <taxon>Streptophyta</taxon>
        <taxon>Embryophyta</taxon>
        <taxon>Tracheophyta</taxon>
        <taxon>Spermatophyta</taxon>
        <taxon>Magnoliopsida</taxon>
        <taxon>eudicotyledons</taxon>
        <taxon>Gunneridae</taxon>
        <taxon>Pentapetalae</taxon>
        <taxon>rosids</taxon>
        <taxon>fabids</taxon>
        <taxon>Rosales</taxon>
        <taxon>Rosaceae</taxon>
        <taxon>Rosoideae</taxon>
        <taxon>Rosoideae incertae sedis</taxon>
        <taxon>Rosa</taxon>
    </lineage>
</organism>
<proteinExistence type="predicted"/>